<protein>
    <recommendedName>
        <fullName evidence="3">F-box domain-containing protein</fullName>
    </recommendedName>
</protein>
<dbReference type="RefSeq" id="XP_040874781.1">
    <property type="nucleotide sequence ID" value="XM_041023850.1"/>
</dbReference>
<name>A0A074VJG7_AURM1</name>
<evidence type="ECO:0000313" key="2">
    <source>
        <dbReference type="Proteomes" id="UP000030672"/>
    </source>
</evidence>
<evidence type="ECO:0008006" key="3">
    <source>
        <dbReference type="Google" id="ProtNLM"/>
    </source>
</evidence>
<keyword evidence="2" id="KW-1185">Reference proteome</keyword>
<dbReference type="Proteomes" id="UP000030672">
    <property type="component" value="Unassembled WGS sequence"/>
</dbReference>
<gene>
    <name evidence="1" type="ORF">M437DRAFT_61009</name>
</gene>
<dbReference type="HOGENOM" id="CLU_579969_0_0_1"/>
<accession>A0A074VJG7</accession>
<reference evidence="1 2" key="1">
    <citation type="journal article" date="2014" name="BMC Genomics">
        <title>Genome sequencing of four Aureobasidium pullulans varieties: biotechnological potential, stress tolerance, and description of new species.</title>
        <authorList>
            <person name="Gostin Ar C."/>
            <person name="Ohm R.A."/>
            <person name="Kogej T."/>
            <person name="Sonjak S."/>
            <person name="Turk M."/>
            <person name="Zajc J."/>
            <person name="Zalar P."/>
            <person name="Grube M."/>
            <person name="Sun H."/>
            <person name="Han J."/>
            <person name="Sharma A."/>
            <person name="Chiniquy J."/>
            <person name="Ngan C.Y."/>
            <person name="Lipzen A."/>
            <person name="Barry K."/>
            <person name="Grigoriev I.V."/>
            <person name="Gunde-Cimerman N."/>
        </authorList>
    </citation>
    <scope>NUCLEOTIDE SEQUENCE [LARGE SCALE GENOMIC DNA]</scope>
    <source>
        <strain evidence="1 2">CBS 110374</strain>
    </source>
</reference>
<dbReference type="STRING" id="1043003.A0A074VJG7"/>
<evidence type="ECO:0000313" key="1">
    <source>
        <dbReference type="EMBL" id="KEQ57757.1"/>
    </source>
</evidence>
<dbReference type="EMBL" id="KL584872">
    <property type="protein sequence ID" value="KEQ57757.1"/>
    <property type="molecule type" value="Genomic_DNA"/>
</dbReference>
<dbReference type="AlphaFoldDB" id="A0A074VJG7"/>
<proteinExistence type="predicted"/>
<sequence>MDRLPPELITKILGYCPRGRPSRGRPCLAPYALISKQWQQIVERLVFSSIRLKSSELGHFANVYGAELEQIHRRSALQQLKYTIEPTPGTDEALESEIATERTIARQEATEAVMFSLGELYSILSSWSTNKTITLEIGFPQETCLSKAATELIPRTKLVKRFEFKSTAQRDPVLLASIASQMIGLQDIKWELDDYDKNINSVSRRKARYDFSKQVQSLVEICPSLRTIELRFVNETPSDENIAVPSILLPHVPVDHLSQSLKLLSSMTDLRTLVLHSVVLSEQFFQQSKLSSRSPMWPSLSRLEINYSPMAADGGWFFEREPNTVGIEQYRNLVSRRLVLERIHKTQEDQAKITNFDQEYEPARQDDENEDLDDAEWGDVFRTWPSQRLEAMLISMAQVAGQMPALRIFTASSDMPDCAAYQLFQFLYLVPGEIDAGCLLDFTHDSEHRHQRRLYWRVPSSWRMNEELGRAWSDLLGEDGVIEYHDWYGRE</sequence>
<organism evidence="1 2">
    <name type="scientific">Aureobasidium melanogenum (strain CBS 110374)</name>
    <name type="common">Aureobasidium pullulans var. melanogenum</name>
    <dbReference type="NCBI Taxonomy" id="1043003"/>
    <lineage>
        <taxon>Eukaryota</taxon>
        <taxon>Fungi</taxon>
        <taxon>Dikarya</taxon>
        <taxon>Ascomycota</taxon>
        <taxon>Pezizomycotina</taxon>
        <taxon>Dothideomycetes</taxon>
        <taxon>Dothideomycetidae</taxon>
        <taxon>Dothideales</taxon>
        <taxon>Saccotheciaceae</taxon>
        <taxon>Aureobasidium</taxon>
    </lineage>
</organism>
<dbReference type="GeneID" id="63917223"/>